<proteinExistence type="predicted"/>
<dbReference type="OrthoDB" id="6179557at2"/>
<dbReference type="RefSeq" id="WP_021817892.1">
    <property type="nucleotide sequence ID" value="NZ_AVBC01000019.1"/>
</dbReference>
<reference evidence="2 3" key="1">
    <citation type="submission" date="2013-08" db="EMBL/GenBank/DDBJ databases">
        <title>draft genome of Halomonas huanghegensis, strain BJGMM-B45T.</title>
        <authorList>
            <person name="Miao C."/>
            <person name="Wan Y."/>
            <person name="Jin W."/>
        </authorList>
    </citation>
    <scope>NUCLEOTIDE SEQUENCE [LARGE SCALE GENOMIC DNA]</scope>
    <source>
        <strain evidence="2 3">BJGMM-B45</strain>
    </source>
</reference>
<dbReference type="AlphaFoldDB" id="W1NAV3"/>
<dbReference type="Proteomes" id="UP000019113">
    <property type="component" value="Unassembled WGS sequence"/>
</dbReference>
<dbReference type="PATRIC" id="fig|1178482.3.peg.926"/>
<feature type="region of interest" description="Disordered" evidence="1">
    <location>
        <begin position="375"/>
        <end position="398"/>
    </location>
</feature>
<accession>W1NAV3</accession>
<name>W1NAV3_9GAMM</name>
<sequence>MSRASIYDLLQQRTPPVVEKPVVVEERSDFRTDRLRLVDGVAVTAAGVLAMDMVPEGVRAELSQSMRGPDGFPLMACAVQEVMPVNEARLRNHEPKALRLHELIQTSLHDALMMLEALPENERFDIVVSLALRSPETASLLLEQIQLAVKETEYGERLGEIRHNASGWNPHHCLAVSEAGGHPHVLWISADSLINVTEVSRLEQRGLLRRTARPEGLVPGEAAVALLMQRALEDDIEYASGWWLDSAAEQEHAPRSSKARGRKGPSIVKELLEQSWPDAADDADAEEPSRVVVDALGLPGRSTEVAGPLTERWSELDLIDHGINVAHWCGWPGEALTALQLLLAVAPLSDDESAVVLNVVKEQSSRSMVLRSCAASRVGGNGAEDAERTSANGEGSAS</sequence>
<dbReference type="KEGG" id="hhu:AR456_18155"/>
<comment type="caution">
    <text evidence="2">The sequence shown here is derived from an EMBL/GenBank/DDBJ whole genome shotgun (WGS) entry which is preliminary data.</text>
</comment>
<evidence type="ECO:0000313" key="3">
    <source>
        <dbReference type="Proteomes" id="UP000019113"/>
    </source>
</evidence>
<gene>
    <name evidence="2" type="ORF">BJB45_08845</name>
</gene>
<feature type="compositionally biased region" description="Polar residues" evidence="1">
    <location>
        <begin position="389"/>
        <end position="398"/>
    </location>
</feature>
<dbReference type="EMBL" id="AVBC01000019">
    <property type="protein sequence ID" value="ERL52060.1"/>
    <property type="molecule type" value="Genomic_DNA"/>
</dbReference>
<protein>
    <submittedName>
        <fullName evidence="2">Uncharacterized protein</fullName>
    </submittedName>
</protein>
<keyword evidence="3" id="KW-1185">Reference proteome</keyword>
<dbReference type="STRING" id="1178482.AR456_18155"/>
<evidence type="ECO:0000313" key="2">
    <source>
        <dbReference type="EMBL" id="ERL52060.1"/>
    </source>
</evidence>
<organism evidence="2 3">
    <name type="scientific">Halomonas huangheensis</name>
    <dbReference type="NCBI Taxonomy" id="1178482"/>
    <lineage>
        <taxon>Bacteria</taxon>
        <taxon>Pseudomonadati</taxon>
        <taxon>Pseudomonadota</taxon>
        <taxon>Gammaproteobacteria</taxon>
        <taxon>Oceanospirillales</taxon>
        <taxon>Halomonadaceae</taxon>
        <taxon>Halomonas</taxon>
    </lineage>
</organism>
<evidence type="ECO:0000256" key="1">
    <source>
        <dbReference type="SAM" id="MobiDB-lite"/>
    </source>
</evidence>